<protein>
    <recommendedName>
        <fullName evidence="3">RNase H type-1 domain-containing protein</fullName>
    </recommendedName>
</protein>
<reference evidence="1 2" key="1">
    <citation type="journal article" date="2019" name="Genome Biol. Evol.">
        <title>Insights into the evolution of the New World diploid cottons (Gossypium, subgenus Houzingenia) based on genome sequencing.</title>
        <authorList>
            <person name="Grover C.E."/>
            <person name="Arick M.A. 2nd"/>
            <person name="Thrash A."/>
            <person name="Conover J.L."/>
            <person name="Sanders W.S."/>
            <person name="Peterson D.G."/>
            <person name="Frelichowski J.E."/>
            <person name="Scheffler J.A."/>
            <person name="Scheffler B.E."/>
            <person name="Wendel J.F."/>
        </authorList>
    </citation>
    <scope>NUCLEOTIDE SEQUENCE [LARGE SCALE GENOMIC DNA]</scope>
    <source>
        <strain evidence="1">8</strain>
        <tissue evidence="1">Leaf</tissue>
    </source>
</reference>
<sequence length="135" mass="15142">ADDLIIFRKADENQARLLKGILKDFYNFSGHWVYAGKSNIFFSKGVSEESWKILCDILDFNRGHTCSVCVVNDTKLLHAIDEDTERCVGICLVLDSKLWGILEGLTITMDRGFDRVLIVSNSQEVVQAIQGSATK</sequence>
<dbReference type="EMBL" id="JABEZZ010000007">
    <property type="protein sequence ID" value="MBA0591014.1"/>
    <property type="molecule type" value="Genomic_DNA"/>
</dbReference>
<proteinExistence type="predicted"/>
<dbReference type="Proteomes" id="UP000593578">
    <property type="component" value="Unassembled WGS sequence"/>
</dbReference>
<dbReference type="AlphaFoldDB" id="A0A7J8PP11"/>
<name>A0A7J8PP11_GOSRA</name>
<gene>
    <name evidence="1" type="ORF">Gorai_019702</name>
</gene>
<evidence type="ECO:0008006" key="3">
    <source>
        <dbReference type="Google" id="ProtNLM"/>
    </source>
</evidence>
<feature type="non-terminal residue" evidence="1">
    <location>
        <position position="1"/>
    </location>
</feature>
<evidence type="ECO:0000313" key="1">
    <source>
        <dbReference type="EMBL" id="MBA0591014.1"/>
    </source>
</evidence>
<accession>A0A7J8PP11</accession>
<organism evidence="1 2">
    <name type="scientific">Gossypium raimondii</name>
    <name type="common">Peruvian cotton</name>
    <name type="synonym">Gossypium klotzschianum subsp. raimondii</name>
    <dbReference type="NCBI Taxonomy" id="29730"/>
    <lineage>
        <taxon>Eukaryota</taxon>
        <taxon>Viridiplantae</taxon>
        <taxon>Streptophyta</taxon>
        <taxon>Embryophyta</taxon>
        <taxon>Tracheophyta</taxon>
        <taxon>Spermatophyta</taxon>
        <taxon>Magnoliopsida</taxon>
        <taxon>eudicotyledons</taxon>
        <taxon>Gunneridae</taxon>
        <taxon>Pentapetalae</taxon>
        <taxon>rosids</taxon>
        <taxon>malvids</taxon>
        <taxon>Malvales</taxon>
        <taxon>Malvaceae</taxon>
        <taxon>Malvoideae</taxon>
        <taxon>Gossypium</taxon>
    </lineage>
</organism>
<evidence type="ECO:0000313" key="2">
    <source>
        <dbReference type="Proteomes" id="UP000593578"/>
    </source>
</evidence>
<comment type="caution">
    <text evidence="1">The sequence shown here is derived from an EMBL/GenBank/DDBJ whole genome shotgun (WGS) entry which is preliminary data.</text>
</comment>
<feature type="non-terminal residue" evidence="1">
    <location>
        <position position="135"/>
    </location>
</feature>